<protein>
    <recommendedName>
        <fullName evidence="5 6">N5-carboxyaminoimidazole ribonucleotide synthase</fullName>
        <shortName evidence="5 6">N5-CAIR synthase</shortName>
        <ecNumber evidence="5 6">6.3.4.18</ecNumber>
    </recommendedName>
    <alternativeName>
        <fullName evidence="5 6">5-(carboxyamino)imidazole ribonucleotide synthetase</fullName>
    </alternativeName>
</protein>
<dbReference type="InterPro" id="IPR054350">
    <property type="entry name" value="PurT/PurK_preATP-grasp"/>
</dbReference>
<feature type="binding site" evidence="5">
    <location>
        <position position="158"/>
    </location>
    <ligand>
        <name>ATP</name>
        <dbReference type="ChEBI" id="CHEBI:30616"/>
    </ligand>
</feature>
<organism evidence="8 9">
    <name type="scientific">Corynebacterium wankanglinii</name>
    <dbReference type="NCBI Taxonomy" id="2735136"/>
    <lineage>
        <taxon>Bacteria</taxon>
        <taxon>Bacillati</taxon>
        <taxon>Actinomycetota</taxon>
        <taxon>Actinomycetes</taxon>
        <taxon>Mycobacteriales</taxon>
        <taxon>Corynebacteriaceae</taxon>
        <taxon>Corynebacterium</taxon>
    </lineage>
</organism>
<sequence>MVAGGATTVCRVSNAFGMPVVAVIGDGQLARMMQTEAIELGVETRVLASNDDASAAQVFGDVRLGDYTVLEDLRAVVDGADAVTFDHEHVPNEYAQLLIDDGVTVEPRPEALIYAQDKLEQRKRLAEAGLPVPAFAAVESVADAEAFWDETGGQVCLKATRGGYDGHGVWFPATREECAELVEELLGRDLPLMAEKKVAFTRELSAMVARNRSGDVRAWPVVESRQDGGICRVAIAPAPNMSAELAERCEKLAVRVAEGLGVTGVLAVELFEFEGENGPEVSVNELAMRPHNTGHWTQDGCVTSQFEQHLRAVLDWPLGAVDRLAPASVMVNTLGGDEDPDTPMSERVVHVMRKYPQVKVHLYGKDHRPGRKMGHVNVNADTVDEALAVAEDAAHYIINATWKD</sequence>
<dbReference type="NCBIfam" id="NF004680">
    <property type="entry name" value="PRK06019.1-6"/>
    <property type="match status" value="1"/>
</dbReference>
<dbReference type="InterPro" id="IPR016185">
    <property type="entry name" value="PreATP-grasp_dom_sf"/>
</dbReference>
<dbReference type="GO" id="GO:0034028">
    <property type="term" value="F:5-(carboxyamino)imidazole ribonucleotide synthase activity"/>
    <property type="evidence" value="ECO:0007669"/>
    <property type="project" value="UniProtKB-UniRule"/>
</dbReference>
<comment type="function">
    <text evidence="6">Catalyzes the ATP-dependent conversion of 5-aminoimidazole ribonucleotide (AIR) and HCO(3)- to N5-carboxyaminoimidazole ribonucleotide (N5-CAIR).</text>
</comment>
<dbReference type="GO" id="GO:0006189">
    <property type="term" value="P:'de novo' IMP biosynthetic process"/>
    <property type="evidence" value="ECO:0007669"/>
    <property type="project" value="UniProtKB-UniRule"/>
</dbReference>
<feature type="domain" description="ATP-grasp" evidence="7">
    <location>
        <begin position="122"/>
        <end position="314"/>
    </location>
</feature>
<dbReference type="Gene3D" id="3.30.470.20">
    <property type="entry name" value="ATP-grasp fold, B domain"/>
    <property type="match status" value="1"/>
</dbReference>
<comment type="function">
    <text evidence="5">Catalyzes the ATP-dependent conversion of 5-aminoimidazole ribonucleotide (AIR) and HCO(3)(-) to N5-carboxyaminoimidazole ribonucleotide (N5-CAIR).</text>
</comment>
<comment type="catalytic activity">
    <reaction evidence="5 6">
        <text>5-amino-1-(5-phospho-beta-D-ribosyl)imidazole + hydrogencarbonate + ATP = 5-carboxyamino-1-(5-phospho-D-ribosyl)imidazole + ADP + phosphate + 2 H(+)</text>
        <dbReference type="Rhea" id="RHEA:19317"/>
        <dbReference type="ChEBI" id="CHEBI:15378"/>
        <dbReference type="ChEBI" id="CHEBI:17544"/>
        <dbReference type="ChEBI" id="CHEBI:30616"/>
        <dbReference type="ChEBI" id="CHEBI:43474"/>
        <dbReference type="ChEBI" id="CHEBI:58730"/>
        <dbReference type="ChEBI" id="CHEBI:137981"/>
        <dbReference type="ChEBI" id="CHEBI:456216"/>
        <dbReference type="EC" id="6.3.4.18"/>
    </reaction>
</comment>
<keyword evidence="3 5" id="KW-0658">Purine biosynthesis</keyword>
<dbReference type="EC" id="6.3.4.18" evidence="5 6"/>
<dbReference type="Pfam" id="PF17769">
    <property type="entry name" value="PurK_C"/>
    <property type="match status" value="1"/>
</dbReference>
<keyword evidence="1 5" id="KW-0436">Ligase</keyword>
<evidence type="ECO:0000313" key="9">
    <source>
        <dbReference type="Proteomes" id="UP000581408"/>
    </source>
</evidence>
<dbReference type="EMBL" id="JABFEE010000001">
    <property type="protein sequence ID" value="MBA1834534.1"/>
    <property type="molecule type" value="Genomic_DNA"/>
</dbReference>
<dbReference type="UniPathway" id="UPA00074">
    <property type="reaction ID" value="UER00942"/>
</dbReference>
<evidence type="ECO:0000256" key="1">
    <source>
        <dbReference type="ARBA" id="ARBA00022598"/>
    </source>
</evidence>
<evidence type="ECO:0000256" key="3">
    <source>
        <dbReference type="ARBA" id="ARBA00022755"/>
    </source>
</evidence>
<comment type="similarity">
    <text evidence="5 6">Belongs to the PurK/PurT family.</text>
</comment>
<dbReference type="InterPro" id="IPR011761">
    <property type="entry name" value="ATP-grasp"/>
</dbReference>
<accession>A0A838CHP4</accession>
<dbReference type="InterPro" id="IPR013815">
    <property type="entry name" value="ATP_grasp_subdomain_1"/>
</dbReference>
<dbReference type="NCBIfam" id="NF004679">
    <property type="entry name" value="PRK06019.1-5"/>
    <property type="match status" value="1"/>
</dbReference>
<comment type="caution">
    <text evidence="5">Lacks conserved residue(s) required for the propagation of feature annotation.</text>
</comment>
<proteinExistence type="inferred from homology"/>
<dbReference type="GO" id="GO:0005829">
    <property type="term" value="C:cytosol"/>
    <property type="evidence" value="ECO:0007669"/>
    <property type="project" value="TreeGrafter"/>
</dbReference>
<feature type="binding site" evidence="5">
    <location>
        <position position="118"/>
    </location>
    <ligand>
        <name>ATP</name>
        <dbReference type="ChEBI" id="CHEBI:30616"/>
    </ligand>
</feature>
<dbReference type="AlphaFoldDB" id="A0A838CHP4"/>
<dbReference type="SUPFAM" id="SSF51246">
    <property type="entry name" value="Rudiment single hybrid motif"/>
    <property type="match status" value="1"/>
</dbReference>
<evidence type="ECO:0000313" key="8">
    <source>
        <dbReference type="EMBL" id="MBA1834534.1"/>
    </source>
</evidence>
<dbReference type="Gene3D" id="3.30.1490.20">
    <property type="entry name" value="ATP-grasp fold, A domain"/>
    <property type="match status" value="1"/>
</dbReference>
<dbReference type="GO" id="GO:0004638">
    <property type="term" value="F:phosphoribosylaminoimidazole carboxylase activity"/>
    <property type="evidence" value="ECO:0007669"/>
    <property type="project" value="InterPro"/>
</dbReference>
<dbReference type="PANTHER" id="PTHR11609:SF5">
    <property type="entry name" value="PHOSPHORIBOSYLAMINOIMIDAZOLE CARBOXYLASE"/>
    <property type="match status" value="1"/>
</dbReference>
<comment type="caution">
    <text evidence="8">The sequence shown here is derived from an EMBL/GenBank/DDBJ whole genome shotgun (WGS) entry which is preliminary data.</text>
</comment>
<dbReference type="GO" id="GO:0005524">
    <property type="term" value="F:ATP binding"/>
    <property type="evidence" value="ECO:0007669"/>
    <property type="project" value="UniProtKB-UniRule"/>
</dbReference>
<evidence type="ECO:0000256" key="2">
    <source>
        <dbReference type="ARBA" id="ARBA00022741"/>
    </source>
</evidence>
<dbReference type="Pfam" id="PF22660">
    <property type="entry name" value="RS_preATP-grasp-like"/>
    <property type="match status" value="1"/>
</dbReference>
<dbReference type="Pfam" id="PF02222">
    <property type="entry name" value="ATP-grasp"/>
    <property type="match status" value="1"/>
</dbReference>
<dbReference type="Gene3D" id="3.40.50.20">
    <property type="match status" value="1"/>
</dbReference>
<evidence type="ECO:0000259" key="7">
    <source>
        <dbReference type="PROSITE" id="PS50975"/>
    </source>
</evidence>
<dbReference type="InterPro" id="IPR011054">
    <property type="entry name" value="Rudment_hybrid_motif"/>
</dbReference>
<dbReference type="SUPFAM" id="SSF52440">
    <property type="entry name" value="PreATP-grasp domain"/>
    <property type="match status" value="1"/>
</dbReference>
<name>A0A838CHP4_9CORY</name>
<keyword evidence="4 5" id="KW-0067">ATP-binding</keyword>
<dbReference type="SUPFAM" id="SSF56059">
    <property type="entry name" value="Glutathione synthetase ATP-binding domain-like"/>
    <property type="match status" value="1"/>
</dbReference>
<feature type="binding site" evidence="5">
    <location>
        <begin position="284"/>
        <end position="285"/>
    </location>
    <ligand>
        <name>ATP</name>
        <dbReference type="ChEBI" id="CHEBI:30616"/>
    </ligand>
</feature>
<comment type="pathway">
    <text evidence="5 6">Purine metabolism; IMP biosynthesis via de novo pathway; 5-amino-1-(5-phospho-D-ribosyl)imidazole-4-carboxylate from 5-amino-1-(5-phospho-D-ribosyl)imidazole (N5-CAIR route): step 1/2.</text>
</comment>
<feature type="binding site" evidence="5">
    <location>
        <position position="203"/>
    </location>
    <ligand>
        <name>ATP</name>
        <dbReference type="ChEBI" id="CHEBI:30616"/>
    </ligand>
</feature>
<dbReference type="InterPro" id="IPR003135">
    <property type="entry name" value="ATP-grasp_carboxylate-amine"/>
</dbReference>
<dbReference type="PANTHER" id="PTHR11609">
    <property type="entry name" value="PURINE BIOSYNTHESIS PROTEIN 6/7, PUR6/7"/>
    <property type="match status" value="1"/>
</dbReference>
<dbReference type="InterPro" id="IPR040686">
    <property type="entry name" value="PurK_C"/>
</dbReference>
<evidence type="ECO:0000256" key="4">
    <source>
        <dbReference type="ARBA" id="ARBA00022840"/>
    </source>
</evidence>
<dbReference type="HAMAP" id="MF_01928">
    <property type="entry name" value="PurK"/>
    <property type="match status" value="1"/>
</dbReference>
<dbReference type="GO" id="GO:0046872">
    <property type="term" value="F:metal ion binding"/>
    <property type="evidence" value="ECO:0007669"/>
    <property type="project" value="InterPro"/>
</dbReference>
<feature type="binding site" evidence="5">
    <location>
        <begin position="195"/>
        <end position="198"/>
    </location>
    <ligand>
        <name>ATP</name>
        <dbReference type="ChEBI" id="CHEBI:30616"/>
    </ligand>
</feature>
<dbReference type="PROSITE" id="PS50975">
    <property type="entry name" value="ATP_GRASP"/>
    <property type="match status" value="1"/>
</dbReference>
<evidence type="ECO:0000256" key="6">
    <source>
        <dbReference type="RuleBase" id="RU361200"/>
    </source>
</evidence>
<keyword evidence="2 5" id="KW-0547">Nucleotide-binding</keyword>
<dbReference type="Proteomes" id="UP000581408">
    <property type="component" value="Unassembled WGS sequence"/>
</dbReference>
<dbReference type="FunFam" id="3.30.470.20:FF:000029">
    <property type="entry name" value="N5-carboxyaminoimidazole ribonucleotide synthase"/>
    <property type="match status" value="1"/>
</dbReference>
<reference evidence="8 9" key="1">
    <citation type="submission" date="2020-05" db="EMBL/GenBank/DDBJ databases">
        <title>Descriptions of Corynebacterium xxxx sp. nov., Corynebacterium yyyy sp. nov. and Corynebacterium zzzz sp. nov.</title>
        <authorList>
            <person name="Zhang G."/>
        </authorList>
    </citation>
    <scope>NUCLEOTIDE SEQUENCE [LARGE SCALE GENOMIC DNA]</scope>
    <source>
        <strain evidence="9">zg-915</strain>
    </source>
</reference>
<dbReference type="NCBIfam" id="TIGR01161">
    <property type="entry name" value="purK"/>
    <property type="match status" value="1"/>
</dbReference>
<gene>
    <name evidence="5 6" type="primary">purK</name>
    <name evidence="8" type="ORF">HMC16_02125</name>
</gene>
<dbReference type="InterPro" id="IPR005875">
    <property type="entry name" value="PurK"/>
</dbReference>
<dbReference type="RefSeq" id="WP_181194102.1">
    <property type="nucleotide sequence ID" value="NZ_JABFEE010000001.1"/>
</dbReference>
<comment type="subunit">
    <text evidence="5 6">Homodimer.</text>
</comment>
<evidence type="ECO:0000256" key="5">
    <source>
        <dbReference type="HAMAP-Rule" id="MF_01928"/>
    </source>
</evidence>